<protein>
    <recommendedName>
        <fullName evidence="2">Response regulatory domain-containing protein</fullName>
    </recommendedName>
</protein>
<dbReference type="AlphaFoldDB" id="A0A2S6MZU5"/>
<evidence type="ECO:0000313" key="4">
    <source>
        <dbReference type="Proteomes" id="UP000239724"/>
    </source>
</evidence>
<keyword evidence="4" id="KW-1185">Reference proteome</keyword>
<dbReference type="OrthoDB" id="9961010at2"/>
<dbReference type="EMBL" id="NHRY01000252">
    <property type="protein sequence ID" value="PPQ27893.1"/>
    <property type="molecule type" value="Genomic_DNA"/>
</dbReference>
<reference evidence="3 4" key="1">
    <citation type="journal article" date="2018" name="Arch. Microbiol.">
        <title>New insights into the metabolic potential of the phototrophic purple bacterium Rhodopila globiformis DSM 161(T) from its draft genome sequence and evidence for a vanadium-dependent nitrogenase.</title>
        <authorList>
            <person name="Imhoff J.F."/>
            <person name="Rahn T."/>
            <person name="Kunzel S."/>
            <person name="Neulinger S.C."/>
        </authorList>
    </citation>
    <scope>NUCLEOTIDE SEQUENCE [LARGE SCALE GENOMIC DNA]</scope>
    <source>
        <strain evidence="3 4">DSM 161</strain>
    </source>
</reference>
<feature type="domain" description="Response regulatory" evidence="2">
    <location>
        <begin position="35"/>
        <end position="151"/>
    </location>
</feature>
<evidence type="ECO:0000259" key="2">
    <source>
        <dbReference type="PROSITE" id="PS50110"/>
    </source>
</evidence>
<gene>
    <name evidence="3" type="ORF">CCS01_26145</name>
</gene>
<keyword evidence="1" id="KW-0597">Phosphoprotein</keyword>
<sequence length="168" mass="17520">MARIVCLQSPRIARGADQAVDADDTPLPAGLAVPVVFVVGEDAGVRHSLIMLFRAAGFRARGFASAVAFVRAAPWQCHRCCLVVDHQVPDGTDALSLLERLPLLGASIPAIIINGSDSAGFRRRAIAVGAVAVLTKPLLDDAIVDAVADVIDQPGDRPGDRPGPSGRD</sequence>
<dbReference type="Gene3D" id="3.40.50.2300">
    <property type="match status" value="1"/>
</dbReference>
<organism evidence="3 4">
    <name type="scientific">Rhodopila globiformis</name>
    <name type="common">Rhodopseudomonas globiformis</name>
    <dbReference type="NCBI Taxonomy" id="1071"/>
    <lineage>
        <taxon>Bacteria</taxon>
        <taxon>Pseudomonadati</taxon>
        <taxon>Pseudomonadota</taxon>
        <taxon>Alphaproteobacteria</taxon>
        <taxon>Acetobacterales</taxon>
        <taxon>Acetobacteraceae</taxon>
        <taxon>Rhodopila</taxon>
    </lineage>
</organism>
<dbReference type="Proteomes" id="UP000239724">
    <property type="component" value="Unassembled WGS sequence"/>
</dbReference>
<evidence type="ECO:0000256" key="1">
    <source>
        <dbReference type="PROSITE-ProRule" id="PRU00169"/>
    </source>
</evidence>
<name>A0A2S6MZU5_RHOGL</name>
<proteinExistence type="predicted"/>
<accession>A0A2S6MZU5</accession>
<feature type="modified residue" description="4-aspartylphosphate" evidence="1">
    <location>
        <position position="85"/>
    </location>
</feature>
<dbReference type="SMART" id="SM00448">
    <property type="entry name" value="REC"/>
    <property type="match status" value="1"/>
</dbReference>
<dbReference type="InterPro" id="IPR011006">
    <property type="entry name" value="CheY-like_superfamily"/>
</dbReference>
<dbReference type="RefSeq" id="WP_104521766.1">
    <property type="nucleotide sequence ID" value="NZ_NHRY01000252.1"/>
</dbReference>
<dbReference type="InterPro" id="IPR001789">
    <property type="entry name" value="Sig_transdc_resp-reg_receiver"/>
</dbReference>
<dbReference type="PROSITE" id="PS50110">
    <property type="entry name" value="RESPONSE_REGULATORY"/>
    <property type="match status" value="1"/>
</dbReference>
<dbReference type="Pfam" id="PF00072">
    <property type="entry name" value="Response_reg"/>
    <property type="match status" value="1"/>
</dbReference>
<evidence type="ECO:0000313" key="3">
    <source>
        <dbReference type="EMBL" id="PPQ27893.1"/>
    </source>
</evidence>
<comment type="caution">
    <text evidence="3">The sequence shown here is derived from an EMBL/GenBank/DDBJ whole genome shotgun (WGS) entry which is preliminary data.</text>
</comment>
<dbReference type="SUPFAM" id="SSF52172">
    <property type="entry name" value="CheY-like"/>
    <property type="match status" value="1"/>
</dbReference>
<dbReference type="GO" id="GO:0000160">
    <property type="term" value="P:phosphorelay signal transduction system"/>
    <property type="evidence" value="ECO:0007669"/>
    <property type="project" value="InterPro"/>
</dbReference>